<evidence type="ECO:0000256" key="4">
    <source>
        <dbReference type="ARBA" id="ARBA00022729"/>
    </source>
</evidence>
<evidence type="ECO:0000313" key="10">
    <source>
        <dbReference type="Proteomes" id="UP001231915"/>
    </source>
</evidence>
<dbReference type="PANTHER" id="PTHR12815:SF47">
    <property type="entry name" value="TRANSLOCATION AND ASSEMBLY MODULE SUBUNIT TAMA"/>
    <property type="match status" value="1"/>
</dbReference>
<evidence type="ECO:0000256" key="6">
    <source>
        <dbReference type="ARBA" id="ARBA00023237"/>
    </source>
</evidence>
<gene>
    <name evidence="9" type="ORF">QNM18_06935</name>
</gene>
<evidence type="ECO:0000313" key="9">
    <source>
        <dbReference type="EMBL" id="MDK2594795.1"/>
    </source>
</evidence>
<evidence type="ECO:0000256" key="7">
    <source>
        <dbReference type="SAM" id="SignalP"/>
    </source>
</evidence>
<organism evidence="9 10">
    <name type="scientific">Pseudoalteromonas obscura</name>
    <dbReference type="NCBI Taxonomy" id="3048491"/>
    <lineage>
        <taxon>Bacteria</taxon>
        <taxon>Pseudomonadati</taxon>
        <taxon>Pseudomonadota</taxon>
        <taxon>Gammaproteobacteria</taxon>
        <taxon>Alteromonadales</taxon>
        <taxon>Pseudoalteromonadaceae</taxon>
        <taxon>Pseudoalteromonas</taxon>
    </lineage>
</organism>
<evidence type="ECO:0000256" key="5">
    <source>
        <dbReference type="ARBA" id="ARBA00023136"/>
    </source>
</evidence>
<comment type="subcellular location">
    <subcellularLocation>
        <location evidence="1">Membrane</location>
    </subcellularLocation>
</comment>
<accession>A0ABT7EIB0</accession>
<dbReference type="InterPro" id="IPR000184">
    <property type="entry name" value="Bac_surfAg_D15"/>
</dbReference>
<keyword evidence="3" id="KW-0812">Transmembrane</keyword>
<dbReference type="PANTHER" id="PTHR12815">
    <property type="entry name" value="SORTING AND ASSEMBLY MACHINERY SAMM50 PROTEIN FAMILY MEMBER"/>
    <property type="match status" value="1"/>
</dbReference>
<evidence type="ECO:0000256" key="2">
    <source>
        <dbReference type="ARBA" id="ARBA00022452"/>
    </source>
</evidence>
<name>A0ABT7EIB0_9GAMM</name>
<keyword evidence="10" id="KW-1185">Reference proteome</keyword>
<keyword evidence="5" id="KW-0472">Membrane</keyword>
<evidence type="ECO:0000256" key="1">
    <source>
        <dbReference type="ARBA" id="ARBA00004370"/>
    </source>
</evidence>
<keyword evidence="4 7" id="KW-0732">Signal</keyword>
<keyword evidence="2" id="KW-1134">Transmembrane beta strand</keyword>
<feature type="signal peptide" evidence="7">
    <location>
        <begin position="1"/>
        <end position="20"/>
    </location>
</feature>
<dbReference type="InterPro" id="IPR039910">
    <property type="entry name" value="D15-like"/>
</dbReference>
<dbReference type="Proteomes" id="UP001231915">
    <property type="component" value="Unassembled WGS sequence"/>
</dbReference>
<dbReference type="Pfam" id="PF01103">
    <property type="entry name" value="Omp85"/>
    <property type="match status" value="1"/>
</dbReference>
<evidence type="ECO:0000259" key="8">
    <source>
        <dbReference type="Pfam" id="PF01103"/>
    </source>
</evidence>
<sequence>MSRLICFLITLCMYIQPVFANEQKRISEIKVHSTSELAEENAQLYLKKYQNTVFTHRQEQAISADLQLALQAVGYYNFESELTYSSQAQSLNITLSLAPALRWQSVEVQIMGEGGKDPELSLLLDSLPIKKGEQIRHDLYSVAKNQIESALLERGYFDFVWVQSTLEIRRTVKQGTAKLIVDSGARYQFGEMKLSGTSKAAHFITELAPFRPHTKYDAKLLSDFSLALNETPYFASVKVYPLLKSRTAGQVPIRVEVTDKPANSFEVGGGYSTDLGAKFRGKWNKPWVNDFGHSFNTDLNISQRKQDVSATYTIPVEDPNTDVLRVLGGYQLQDDLTDGVKVTAWNVQLQRQWVLKSHWVRTAFIKREHERSEQTGLILDTEMLLPGVSYAKKQSQGGMTPYWGSEQLFTIEVAHESLISSTSLTKVHWKQAWLRSFQERHLMILKAELGAVIAKDFDKTPLNLRFFAGGDQSIRGFAFQSISPKGEQGELLGAKYLVTASSEYNYQFLPNWRAAVFVDLGTATNDFEEKWAVGAGFGVRYITPIGPVRVDHAWGLSKPSRSTRLSIVIGPEI</sequence>
<dbReference type="Gene3D" id="3.10.20.310">
    <property type="entry name" value="membrane protein fhac"/>
    <property type="match status" value="2"/>
</dbReference>
<comment type="caution">
    <text evidence="9">The sequence shown here is derived from an EMBL/GenBank/DDBJ whole genome shotgun (WGS) entry which is preliminary data.</text>
</comment>
<feature type="domain" description="Bacterial surface antigen (D15)" evidence="8">
    <location>
        <begin position="262"/>
        <end position="561"/>
    </location>
</feature>
<evidence type="ECO:0000256" key="3">
    <source>
        <dbReference type="ARBA" id="ARBA00022692"/>
    </source>
</evidence>
<proteinExistence type="predicted"/>
<feature type="chain" id="PRO_5046588231" evidence="7">
    <location>
        <begin position="21"/>
        <end position="573"/>
    </location>
</feature>
<dbReference type="Gene3D" id="2.40.160.50">
    <property type="entry name" value="membrane protein fhac: a member of the omp85/tpsb transporter family"/>
    <property type="match status" value="1"/>
</dbReference>
<keyword evidence="6" id="KW-0998">Cell outer membrane</keyword>
<reference evidence="9 10" key="1">
    <citation type="submission" date="2023-05" db="EMBL/GenBank/DDBJ databases">
        <title>Pseudoalteromonas ardens sp. nov., Pseudoalteromonas obscura sp. nov., and Pseudoalteromonas umbrosa sp. nov., isolated from the coral Montipora capitata.</title>
        <authorList>
            <person name="Thomas E.M."/>
            <person name="Smith E.M."/>
            <person name="Papke E."/>
            <person name="Shlafstein M.D."/>
            <person name="Oline D.K."/>
            <person name="Videau P."/>
            <person name="Saw J.H."/>
            <person name="Strangman W.K."/>
            <person name="Ushijima B."/>
        </authorList>
    </citation>
    <scope>NUCLEOTIDE SEQUENCE [LARGE SCALE GENOMIC DNA]</scope>
    <source>
        <strain evidence="9 10">P94</strain>
    </source>
</reference>
<dbReference type="EMBL" id="JASJUT010000002">
    <property type="protein sequence ID" value="MDK2594795.1"/>
    <property type="molecule type" value="Genomic_DNA"/>
</dbReference>
<protein>
    <submittedName>
        <fullName evidence="9">Autotransporter assembly complex family protein</fullName>
    </submittedName>
</protein>